<proteinExistence type="predicted"/>
<name>A0A0N1IEM8_PAPMA</name>
<evidence type="ECO:0000313" key="1">
    <source>
        <dbReference type="EMBL" id="KPJ14336.1"/>
    </source>
</evidence>
<accession>A0A0N1IEM8</accession>
<keyword evidence="2" id="KW-1185">Reference proteome</keyword>
<reference evidence="1 2" key="1">
    <citation type="journal article" date="2015" name="Nat. Commun.">
        <title>Outbred genome sequencing and CRISPR/Cas9 gene editing in butterflies.</title>
        <authorList>
            <person name="Li X."/>
            <person name="Fan D."/>
            <person name="Zhang W."/>
            <person name="Liu G."/>
            <person name="Zhang L."/>
            <person name="Zhao L."/>
            <person name="Fang X."/>
            <person name="Chen L."/>
            <person name="Dong Y."/>
            <person name="Chen Y."/>
            <person name="Ding Y."/>
            <person name="Zhao R."/>
            <person name="Feng M."/>
            <person name="Zhu Y."/>
            <person name="Feng Y."/>
            <person name="Jiang X."/>
            <person name="Zhu D."/>
            <person name="Xiang H."/>
            <person name="Feng X."/>
            <person name="Li S."/>
            <person name="Wang J."/>
            <person name="Zhang G."/>
            <person name="Kronforst M.R."/>
            <person name="Wang W."/>
        </authorList>
    </citation>
    <scope>NUCLEOTIDE SEQUENCE [LARGE SCALE GENOMIC DNA]</scope>
    <source>
        <strain evidence="1">Ya'a_city_454_Pm</strain>
        <tissue evidence="1">Whole body</tissue>
    </source>
</reference>
<evidence type="ECO:0000313" key="2">
    <source>
        <dbReference type="Proteomes" id="UP000053240"/>
    </source>
</evidence>
<dbReference type="InParanoid" id="A0A0N1IEM8"/>
<sequence length="103" mass="11367">MAHAKPALLSYYTDIMQTRPGVLISAGRQEGGKVGRGEALGEVYNSGGGGGHQRVRAVDEALLAERHEAARAQEQRALHRARHRERPTRHALPLVCRQPHVYI</sequence>
<dbReference type="EMBL" id="KQ460480">
    <property type="protein sequence ID" value="KPJ14336.1"/>
    <property type="molecule type" value="Genomic_DNA"/>
</dbReference>
<dbReference type="Proteomes" id="UP000053240">
    <property type="component" value="Unassembled WGS sequence"/>
</dbReference>
<gene>
    <name evidence="1" type="ORF">RR48_01937</name>
</gene>
<protein>
    <submittedName>
        <fullName evidence="1">Uncharacterized protein</fullName>
    </submittedName>
</protein>
<organism evidence="1 2">
    <name type="scientific">Papilio machaon</name>
    <name type="common">Old World swallowtail butterfly</name>
    <dbReference type="NCBI Taxonomy" id="76193"/>
    <lineage>
        <taxon>Eukaryota</taxon>
        <taxon>Metazoa</taxon>
        <taxon>Ecdysozoa</taxon>
        <taxon>Arthropoda</taxon>
        <taxon>Hexapoda</taxon>
        <taxon>Insecta</taxon>
        <taxon>Pterygota</taxon>
        <taxon>Neoptera</taxon>
        <taxon>Endopterygota</taxon>
        <taxon>Lepidoptera</taxon>
        <taxon>Glossata</taxon>
        <taxon>Ditrysia</taxon>
        <taxon>Papilionoidea</taxon>
        <taxon>Papilionidae</taxon>
        <taxon>Papilioninae</taxon>
        <taxon>Papilio</taxon>
    </lineage>
</organism>
<dbReference type="AlphaFoldDB" id="A0A0N1IEM8"/>